<keyword evidence="13" id="KW-1185">Reference proteome</keyword>
<evidence type="ECO:0000313" key="13">
    <source>
        <dbReference type="Proteomes" id="UP000055590"/>
    </source>
</evidence>
<keyword evidence="8" id="KW-0028">Amino-acid biosynthesis</keyword>
<evidence type="ECO:0000256" key="10">
    <source>
        <dbReference type="PIRSR" id="PIRSR001589-3"/>
    </source>
</evidence>
<evidence type="ECO:0000256" key="4">
    <source>
        <dbReference type="ARBA" id="ARBA00022741"/>
    </source>
</evidence>
<keyword evidence="6 8" id="KW-0315">Glutamine amidotransferase</keyword>
<evidence type="ECO:0000256" key="8">
    <source>
        <dbReference type="PIRSR" id="PIRSR001589-1"/>
    </source>
</evidence>
<dbReference type="PROSITE" id="PS51278">
    <property type="entry name" value="GATASE_TYPE_2"/>
    <property type="match status" value="1"/>
</dbReference>
<dbReference type="AlphaFoldDB" id="A0A0K1P8K8"/>
<dbReference type="Pfam" id="PF13537">
    <property type="entry name" value="GATase_7"/>
    <property type="match status" value="1"/>
</dbReference>
<dbReference type="InterPro" id="IPR014729">
    <property type="entry name" value="Rossmann-like_a/b/a_fold"/>
</dbReference>
<dbReference type="InterPro" id="IPR017932">
    <property type="entry name" value="GATase_2_dom"/>
</dbReference>
<feature type="site" description="Important for beta-aspartyl-AMP intermediate formation" evidence="10">
    <location>
        <position position="370"/>
    </location>
</feature>
<name>A0A0K1P8K8_9BACT</name>
<reference evidence="12 13" key="1">
    <citation type="submission" date="2015-08" db="EMBL/GenBank/DDBJ databases">
        <authorList>
            <person name="Babu N.S."/>
            <person name="Beckwith C.J."/>
            <person name="Beseler K.G."/>
            <person name="Brison A."/>
            <person name="Carone J.V."/>
            <person name="Caskin T.P."/>
            <person name="Diamond M."/>
            <person name="Durham M.E."/>
            <person name="Foxe J.M."/>
            <person name="Go M."/>
            <person name="Henderson B.A."/>
            <person name="Jones I.B."/>
            <person name="McGettigan J.A."/>
            <person name="Micheletti S.J."/>
            <person name="Nasrallah M.E."/>
            <person name="Ortiz D."/>
            <person name="Piller C.R."/>
            <person name="Privatt S.R."/>
            <person name="Schneider S.L."/>
            <person name="Sharp S."/>
            <person name="Smith T.C."/>
            <person name="Stanton J.D."/>
            <person name="Ullery H.E."/>
            <person name="Wilson R.J."/>
            <person name="Serrano M.G."/>
            <person name="Buck G."/>
            <person name="Lee V."/>
            <person name="Wang Y."/>
            <person name="Carvalho R."/>
            <person name="Voegtly L."/>
            <person name="Shi R."/>
            <person name="Duckworth R."/>
            <person name="Johnson A."/>
            <person name="Loviza R."/>
            <person name="Walstead R."/>
            <person name="Shah Z."/>
            <person name="Kiflezghi M."/>
            <person name="Wade K."/>
            <person name="Ball S.L."/>
            <person name="Bradley K.W."/>
            <person name="Asai D.J."/>
            <person name="Bowman C.A."/>
            <person name="Russell D.A."/>
            <person name="Pope W.H."/>
            <person name="Jacobs-Sera D."/>
            <person name="Hendrix R.W."/>
            <person name="Hatfull G.F."/>
        </authorList>
    </citation>
    <scope>NUCLEOTIDE SEQUENCE [LARGE SCALE GENOMIC DNA]</scope>
    <source>
        <strain evidence="12 13">DSM 27710</strain>
    </source>
</reference>
<comment type="similarity">
    <text evidence="2">Belongs to the asparagine synthetase family.</text>
</comment>
<dbReference type="EC" id="6.3.5.4" evidence="3"/>
<evidence type="ECO:0000256" key="5">
    <source>
        <dbReference type="ARBA" id="ARBA00022840"/>
    </source>
</evidence>
<evidence type="ECO:0000256" key="7">
    <source>
        <dbReference type="ARBA" id="ARBA00048741"/>
    </source>
</evidence>
<keyword evidence="4 9" id="KW-0547">Nucleotide-binding</keyword>
<evidence type="ECO:0000256" key="3">
    <source>
        <dbReference type="ARBA" id="ARBA00012737"/>
    </source>
</evidence>
<dbReference type="Proteomes" id="UP000055590">
    <property type="component" value="Chromosome"/>
</dbReference>
<dbReference type="NCBIfam" id="TIGR01536">
    <property type="entry name" value="asn_synth_AEB"/>
    <property type="match status" value="1"/>
</dbReference>
<accession>A0A0K1P8K8</accession>
<dbReference type="Gene3D" id="3.60.20.10">
    <property type="entry name" value="Glutamine Phosphoribosylpyrophosphate, subunit 1, domain 1"/>
    <property type="match status" value="1"/>
</dbReference>
<evidence type="ECO:0000256" key="9">
    <source>
        <dbReference type="PIRSR" id="PIRSR001589-2"/>
    </source>
</evidence>
<dbReference type="PANTHER" id="PTHR43284:SF1">
    <property type="entry name" value="ASPARAGINE SYNTHETASE"/>
    <property type="match status" value="1"/>
</dbReference>
<dbReference type="EMBL" id="CP012332">
    <property type="protein sequence ID" value="AKU89855.1"/>
    <property type="molecule type" value="Genomic_DNA"/>
</dbReference>
<evidence type="ECO:0000259" key="11">
    <source>
        <dbReference type="PROSITE" id="PS51278"/>
    </source>
</evidence>
<dbReference type="InterPro" id="IPR006426">
    <property type="entry name" value="Asn_synth_AEB"/>
</dbReference>
<dbReference type="SUPFAM" id="SSF52402">
    <property type="entry name" value="Adenine nucleotide alpha hydrolases-like"/>
    <property type="match status" value="1"/>
</dbReference>
<dbReference type="InterPro" id="IPR051786">
    <property type="entry name" value="ASN_synthetase/amidase"/>
</dbReference>
<dbReference type="GO" id="GO:0006529">
    <property type="term" value="P:asparagine biosynthetic process"/>
    <property type="evidence" value="ECO:0007669"/>
    <property type="project" value="UniProtKB-KW"/>
</dbReference>
<dbReference type="SUPFAM" id="SSF56235">
    <property type="entry name" value="N-terminal nucleophile aminohydrolases (Ntn hydrolases)"/>
    <property type="match status" value="1"/>
</dbReference>
<dbReference type="STRING" id="1391653.AKJ08_0242"/>
<dbReference type="CDD" id="cd00712">
    <property type="entry name" value="AsnB"/>
    <property type="match status" value="1"/>
</dbReference>
<dbReference type="CDD" id="cd01991">
    <property type="entry name" value="Asn_synthase_B_C"/>
    <property type="match status" value="1"/>
</dbReference>
<dbReference type="InterPro" id="IPR001962">
    <property type="entry name" value="Asn_synthase"/>
</dbReference>
<gene>
    <name evidence="12" type="ORF">AKJ08_0242</name>
</gene>
<dbReference type="GO" id="GO:0005524">
    <property type="term" value="F:ATP binding"/>
    <property type="evidence" value="ECO:0007669"/>
    <property type="project" value="UniProtKB-KW"/>
</dbReference>
<evidence type="ECO:0000256" key="1">
    <source>
        <dbReference type="ARBA" id="ARBA00005187"/>
    </source>
</evidence>
<dbReference type="PATRIC" id="fig|1391653.3.peg.255"/>
<keyword evidence="8" id="KW-0061">Asparagine biosynthesis</keyword>
<feature type="binding site" evidence="9">
    <location>
        <position position="103"/>
    </location>
    <ligand>
        <name>L-glutamine</name>
        <dbReference type="ChEBI" id="CHEBI:58359"/>
    </ligand>
</feature>
<dbReference type="Pfam" id="PF00733">
    <property type="entry name" value="Asn_synthase"/>
    <property type="match status" value="1"/>
</dbReference>
<dbReference type="PIRSF" id="PIRSF001589">
    <property type="entry name" value="Asn_synthetase_glu-h"/>
    <property type="match status" value="1"/>
</dbReference>
<comment type="catalytic activity">
    <reaction evidence="7">
        <text>L-aspartate + L-glutamine + ATP + H2O = L-asparagine + L-glutamate + AMP + diphosphate + H(+)</text>
        <dbReference type="Rhea" id="RHEA:12228"/>
        <dbReference type="ChEBI" id="CHEBI:15377"/>
        <dbReference type="ChEBI" id="CHEBI:15378"/>
        <dbReference type="ChEBI" id="CHEBI:29985"/>
        <dbReference type="ChEBI" id="CHEBI:29991"/>
        <dbReference type="ChEBI" id="CHEBI:30616"/>
        <dbReference type="ChEBI" id="CHEBI:33019"/>
        <dbReference type="ChEBI" id="CHEBI:58048"/>
        <dbReference type="ChEBI" id="CHEBI:58359"/>
        <dbReference type="ChEBI" id="CHEBI:456215"/>
        <dbReference type="EC" id="6.3.5.4"/>
    </reaction>
</comment>
<comment type="pathway">
    <text evidence="1">Amino-acid biosynthesis; L-asparagine biosynthesis; L-asparagine from L-aspartate (L-Gln route): step 1/1.</text>
</comment>
<dbReference type="RefSeq" id="WP_050724385.1">
    <property type="nucleotide sequence ID" value="NZ_CP012332.1"/>
</dbReference>
<evidence type="ECO:0000313" key="12">
    <source>
        <dbReference type="EMBL" id="AKU89855.1"/>
    </source>
</evidence>
<organism evidence="12 13">
    <name type="scientific">Vulgatibacter incomptus</name>
    <dbReference type="NCBI Taxonomy" id="1391653"/>
    <lineage>
        <taxon>Bacteria</taxon>
        <taxon>Pseudomonadati</taxon>
        <taxon>Myxococcota</taxon>
        <taxon>Myxococcia</taxon>
        <taxon>Myxococcales</taxon>
        <taxon>Cystobacterineae</taxon>
        <taxon>Vulgatibacteraceae</taxon>
        <taxon>Vulgatibacter</taxon>
    </lineage>
</organism>
<dbReference type="InterPro" id="IPR029055">
    <property type="entry name" value="Ntn_hydrolases_N"/>
</dbReference>
<dbReference type="OrthoDB" id="9763290at2"/>
<proteinExistence type="inferred from homology"/>
<dbReference type="Gene3D" id="3.40.50.620">
    <property type="entry name" value="HUPs"/>
    <property type="match status" value="1"/>
</dbReference>
<dbReference type="KEGG" id="vin:AKJ08_0242"/>
<dbReference type="InterPro" id="IPR033738">
    <property type="entry name" value="AsnB_N"/>
</dbReference>
<protein>
    <recommendedName>
        <fullName evidence="3">asparagine synthase (glutamine-hydrolyzing)</fullName>
        <ecNumber evidence="3">6.3.5.4</ecNumber>
    </recommendedName>
</protein>
<feature type="domain" description="Glutamine amidotransferase type-2" evidence="11">
    <location>
        <begin position="2"/>
        <end position="216"/>
    </location>
</feature>
<dbReference type="GO" id="GO:0005829">
    <property type="term" value="C:cytosol"/>
    <property type="evidence" value="ECO:0007669"/>
    <property type="project" value="TreeGrafter"/>
</dbReference>
<evidence type="ECO:0000256" key="2">
    <source>
        <dbReference type="ARBA" id="ARBA00005752"/>
    </source>
</evidence>
<evidence type="ECO:0000256" key="6">
    <source>
        <dbReference type="ARBA" id="ARBA00022962"/>
    </source>
</evidence>
<keyword evidence="5 9" id="KW-0067">ATP-binding</keyword>
<sequence length="658" mass="72543">MCGIAGFALPIAPSPDERAAFAARLRRMVASLRHRGPDALNGLVLPGIALGHARLSIVDPAGGHQPMRDAGTGVTLVFNGEIFNHPELREALAPGYRFRTASDTEVLLAAFLEHGIDCVDELNGQFAFAIHDPRDGSLWLGRDRFGKLPLFYVHDRDCFAFASEAKALFAGDVVRPRLDARALFETLHLWGPSEARSAFDGVRSLPPGCVARVRGGELTIRRYWELDLADERIDHGLTLDRAADEVEELLEDAVRLRLRADVPVAAYLSGGLDSSLLCAIAQDQLGGTLQTFSVAFAHERYDERAFQAGVAAALETEHHSIAVEAPDIGALLPQVVEHAEATLLRTAPAPLLKLSGLVRDHGTKVVLTGEGADEVFLGYDLFKETRIRQFWARRPESSVRPLLFGRLYPYLDVSRQSPQLLRQFFGIGLDEPGALDFSHRVRWTNSGRIARFLSPAFREHLEGWDPVAELLGSLPARIREWRPLARAQFLEIRTLLSQYLLSSQGDRMLMASSVEGRFPFLDHRLAELSARLPDSFKLGGLKEKLVLRRIARGRVPAQVTARTKFPYRAPIAEALTGPRAPTWARELLGRDAVDSLGIFDGSKVERFLARLAARAQAPSDADDMVLAAVASTQLLAHRFLGEREIPRAQADSVKVCFA</sequence>
<dbReference type="PANTHER" id="PTHR43284">
    <property type="entry name" value="ASPARAGINE SYNTHETASE (GLUTAMINE-HYDROLYZING)"/>
    <property type="match status" value="1"/>
</dbReference>
<dbReference type="GO" id="GO:0004066">
    <property type="term" value="F:asparagine synthase (glutamine-hydrolyzing) activity"/>
    <property type="evidence" value="ECO:0007669"/>
    <property type="project" value="UniProtKB-EC"/>
</dbReference>
<feature type="active site" description="For GATase activity" evidence="8">
    <location>
        <position position="2"/>
    </location>
</feature>
<feature type="binding site" evidence="9">
    <location>
        <position position="294"/>
    </location>
    <ligand>
        <name>ATP</name>
        <dbReference type="ChEBI" id="CHEBI:30616"/>
    </ligand>
</feature>